<gene>
    <name evidence="3" type="ORF">LJ725_17895</name>
</gene>
<keyword evidence="2" id="KW-0732">Signal</keyword>
<comment type="similarity">
    <text evidence="1">Belongs to the UPF0065 (bug) family.</text>
</comment>
<evidence type="ECO:0000256" key="2">
    <source>
        <dbReference type="SAM" id="SignalP"/>
    </source>
</evidence>
<dbReference type="Pfam" id="PF03401">
    <property type="entry name" value="TctC"/>
    <property type="match status" value="1"/>
</dbReference>
<dbReference type="Proteomes" id="UP001198862">
    <property type="component" value="Unassembled WGS sequence"/>
</dbReference>
<dbReference type="PIRSF" id="PIRSF017082">
    <property type="entry name" value="YflP"/>
    <property type="match status" value="1"/>
</dbReference>
<protein>
    <submittedName>
        <fullName evidence="3">Tripartite tricarboxylate transporter substrate binding protein</fullName>
    </submittedName>
</protein>
<evidence type="ECO:0000313" key="4">
    <source>
        <dbReference type="Proteomes" id="UP001198862"/>
    </source>
</evidence>
<dbReference type="Gene3D" id="3.40.190.10">
    <property type="entry name" value="Periplasmic binding protein-like II"/>
    <property type="match status" value="1"/>
</dbReference>
<reference evidence="3 4" key="1">
    <citation type="submission" date="2021-11" db="EMBL/GenBank/DDBJ databases">
        <authorList>
            <person name="Lee D.-H."/>
            <person name="Kim S.-B."/>
        </authorList>
    </citation>
    <scope>NUCLEOTIDE SEQUENCE [LARGE SCALE GENOMIC DNA]</scope>
    <source>
        <strain evidence="3 4">KCTC 52223</strain>
    </source>
</reference>
<name>A0ABS8KZ09_9HYPH</name>
<sequence>MDTFRMPLSRRSLFALPLLAALPAAAQTETFPTKAIRIIVPFAPGGSGDITARLVGKYIEEKTGQPFIVENKPGANGIVGAMSVKVAPPDGYTLMLATTSTNAANVHMYKNPGYDPEKDFAVVGIIGSSGTFLVVAADSPYKTLAELLADAKARPGKLNFGYFNASSQVPAEVLGKRAGVEWQGVGYKAIGNAWNDLYGGAINFMFVDLTAGRGQVVDKKARALAISLPSRSPLYPDIPVLAESFPGFVTSGFLAIAVPKATPLPIQQRLNTLINEAITAPENNKRLTEEFALTAKPLTLEQCAQQDRDERAKWADYVKIAKIEPQ</sequence>
<feature type="chain" id="PRO_5045561195" evidence="2">
    <location>
        <begin position="27"/>
        <end position="326"/>
    </location>
</feature>
<dbReference type="InterPro" id="IPR042100">
    <property type="entry name" value="Bug_dom1"/>
</dbReference>
<dbReference type="SUPFAM" id="SSF53850">
    <property type="entry name" value="Periplasmic binding protein-like II"/>
    <property type="match status" value="1"/>
</dbReference>
<proteinExistence type="inferred from homology"/>
<comment type="caution">
    <text evidence="3">The sequence shown here is derived from an EMBL/GenBank/DDBJ whole genome shotgun (WGS) entry which is preliminary data.</text>
</comment>
<dbReference type="PANTHER" id="PTHR42928">
    <property type="entry name" value="TRICARBOXYLATE-BINDING PROTEIN"/>
    <property type="match status" value="1"/>
</dbReference>
<accession>A0ABS8KZ09</accession>
<dbReference type="CDD" id="cd07012">
    <property type="entry name" value="PBP2_Bug_TTT"/>
    <property type="match status" value="1"/>
</dbReference>
<feature type="signal peptide" evidence="2">
    <location>
        <begin position="1"/>
        <end position="26"/>
    </location>
</feature>
<keyword evidence="4" id="KW-1185">Reference proteome</keyword>
<dbReference type="PANTHER" id="PTHR42928:SF5">
    <property type="entry name" value="BLR1237 PROTEIN"/>
    <property type="match status" value="1"/>
</dbReference>
<organism evidence="3 4">
    <name type="scientific">Reyranella aquatilis</name>
    <dbReference type="NCBI Taxonomy" id="2035356"/>
    <lineage>
        <taxon>Bacteria</taxon>
        <taxon>Pseudomonadati</taxon>
        <taxon>Pseudomonadota</taxon>
        <taxon>Alphaproteobacteria</taxon>
        <taxon>Hyphomicrobiales</taxon>
        <taxon>Reyranellaceae</taxon>
        <taxon>Reyranella</taxon>
    </lineage>
</organism>
<dbReference type="EMBL" id="JAJISD010000007">
    <property type="protein sequence ID" value="MCC8430848.1"/>
    <property type="molecule type" value="Genomic_DNA"/>
</dbReference>
<evidence type="ECO:0000313" key="3">
    <source>
        <dbReference type="EMBL" id="MCC8430848.1"/>
    </source>
</evidence>
<dbReference type="Gene3D" id="3.40.190.150">
    <property type="entry name" value="Bordetella uptake gene, domain 1"/>
    <property type="match status" value="1"/>
</dbReference>
<evidence type="ECO:0000256" key="1">
    <source>
        <dbReference type="ARBA" id="ARBA00006987"/>
    </source>
</evidence>
<dbReference type="InterPro" id="IPR005064">
    <property type="entry name" value="BUG"/>
</dbReference>